<sequence>MIVVHGTWAAPKPDKTQWYQPIEGSGMASGFVGKLNNALQERGSPARCWAHCTPENKFFRWSGENSRIARMQAASSLAGYVRQLQSEGWRCHVVAHSHGGNVVVDALSQIAAADQAAPPLKIVTLGTPFIDLSSPVSERRSKAKTPWAAFLYDVRFIGLVILGVTIAFAIAFGFRFFKLLELFFFSFLPLIGIAAAFRLATAIWFRFFGSRPQPHILSAKLLGSSPSCLQ</sequence>
<proteinExistence type="predicted"/>
<dbReference type="InterPro" id="IPR010297">
    <property type="entry name" value="DUF900_hydrolase"/>
</dbReference>
<protein>
    <submittedName>
        <fullName evidence="2">Uncharacterized protein</fullName>
    </submittedName>
</protein>
<dbReference type="RefSeq" id="WP_057836793.1">
    <property type="nucleotide sequence ID" value="NZ_LLXZ01000115.1"/>
</dbReference>
<gene>
    <name evidence="2" type="ORF">CQ12_33410</name>
</gene>
<keyword evidence="1" id="KW-0472">Membrane</keyword>
<evidence type="ECO:0000256" key="1">
    <source>
        <dbReference type="SAM" id="Phobius"/>
    </source>
</evidence>
<feature type="transmembrane region" description="Helical" evidence="1">
    <location>
        <begin position="149"/>
        <end position="177"/>
    </location>
</feature>
<feature type="transmembrane region" description="Helical" evidence="1">
    <location>
        <begin position="183"/>
        <end position="205"/>
    </location>
</feature>
<dbReference type="EMBL" id="LLXZ01000115">
    <property type="protein sequence ID" value="KRR06355.1"/>
    <property type="molecule type" value="Genomic_DNA"/>
</dbReference>
<organism evidence="2 3">
    <name type="scientific">Bradyrhizobium jicamae</name>
    <dbReference type="NCBI Taxonomy" id="280332"/>
    <lineage>
        <taxon>Bacteria</taxon>
        <taxon>Pseudomonadati</taxon>
        <taxon>Pseudomonadota</taxon>
        <taxon>Alphaproteobacteria</taxon>
        <taxon>Hyphomicrobiales</taxon>
        <taxon>Nitrobacteraceae</taxon>
        <taxon>Bradyrhizobium</taxon>
    </lineage>
</organism>
<dbReference type="AlphaFoldDB" id="A0A0R3LLR2"/>
<accession>A0A0R3LLR2</accession>
<keyword evidence="3" id="KW-1185">Reference proteome</keyword>
<evidence type="ECO:0000313" key="3">
    <source>
        <dbReference type="Proteomes" id="UP000050863"/>
    </source>
</evidence>
<comment type="caution">
    <text evidence="2">The sequence shown here is derived from an EMBL/GenBank/DDBJ whole genome shotgun (WGS) entry which is preliminary data.</text>
</comment>
<dbReference type="SUPFAM" id="SSF53474">
    <property type="entry name" value="alpha/beta-Hydrolases"/>
    <property type="match status" value="1"/>
</dbReference>
<dbReference type="STRING" id="280332.CQ12_33410"/>
<dbReference type="Proteomes" id="UP000050863">
    <property type="component" value="Unassembled WGS sequence"/>
</dbReference>
<keyword evidence="1" id="KW-0812">Transmembrane</keyword>
<evidence type="ECO:0000313" key="2">
    <source>
        <dbReference type="EMBL" id="KRR06355.1"/>
    </source>
</evidence>
<keyword evidence="1" id="KW-1133">Transmembrane helix</keyword>
<dbReference type="OrthoDB" id="5188517at2"/>
<reference evidence="2 3" key="1">
    <citation type="submission" date="2014-03" db="EMBL/GenBank/DDBJ databases">
        <title>Bradyrhizobium valentinum sp. nov., isolated from effective nodules of Lupinus mariae-josephae, a lupine endemic of basic-lime soils in Eastern Spain.</title>
        <authorList>
            <person name="Duran D."/>
            <person name="Rey L."/>
            <person name="Navarro A."/>
            <person name="Busquets A."/>
            <person name="Imperial J."/>
            <person name="Ruiz-Argueso T."/>
        </authorList>
    </citation>
    <scope>NUCLEOTIDE SEQUENCE [LARGE SCALE GENOMIC DNA]</scope>
    <source>
        <strain evidence="2 3">PAC68</strain>
    </source>
</reference>
<dbReference type="InterPro" id="IPR029058">
    <property type="entry name" value="AB_hydrolase_fold"/>
</dbReference>
<name>A0A0R3LLR2_9BRAD</name>
<dbReference type="Gene3D" id="3.40.50.1820">
    <property type="entry name" value="alpha/beta hydrolase"/>
    <property type="match status" value="1"/>
</dbReference>
<dbReference type="Pfam" id="PF05990">
    <property type="entry name" value="DUF900"/>
    <property type="match status" value="1"/>
</dbReference>